<evidence type="ECO:0000256" key="1">
    <source>
        <dbReference type="SAM" id="Phobius"/>
    </source>
</evidence>
<feature type="transmembrane region" description="Helical" evidence="1">
    <location>
        <begin position="33"/>
        <end position="53"/>
    </location>
</feature>
<evidence type="ECO:0000313" key="3">
    <source>
        <dbReference type="Proteomes" id="UP000251213"/>
    </source>
</evidence>
<reference evidence="2 3" key="1">
    <citation type="submission" date="2018-06" db="EMBL/GenBank/DDBJ databases">
        <title>Thermoflavimicrobium daqus sp. nov., a thermophilic microbe isolated from Moutai-flavour Daqu.</title>
        <authorList>
            <person name="Wang X."/>
            <person name="Zhou H."/>
        </authorList>
    </citation>
    <scope>NUCLEOTIDE SEQUENCE [LARGE SCALE GENOMIC DNA]</scope>
    <source>
        <strain evidence="2 3">FBKL4.011</strain>
    </source>
</reference>
<evidence type="ECO:0000313" key="2">
    <source>
        <dbReference type="EMBL" id="RAL24422.1"/>
    </source>
</evidence>
<organism evidence="2 3">
    <name type="scientific">Thermoflavimicrobium daqui</name>
    <dbReference type="NCBI Taxonomy" id="2137476"/>
    <lineage>
        <taxon>Bacteria</taxon>
        <taxon>Bacillati</taxon>
        <taxon>Bacillota</taxon>
        <taxon>Bacilli</taxon>
        <taxon>Bacillales</taxon>
        <taxon>Thermoactinomycetaceae</taxon>
        <taxon>Thermoflavimicrobium</taxon>
    </lineage>
</organism>
<keyword evidence="1" id="KW-0812">Transmembrane</keyword>
<accession>A0A364K4Z2</accession>
<keyword evidence="1" id="KW-1133">Transmembrane helix</keyword>
<reference evidence="2 3" key="2">
    <citation type="submission" date="2018-06" db="EMBL/GenBank/DDBJ databases">
        <authorList>
            <person name="Zhirakovskaya E."/>
        </authorList>
    </citation>
    <scope>NUCLEOTIDE SEQUENCE [LARGE SCALE GENOMIC DNA]</scope>
    <source>
        <strain evidence="2 3">FBKL4.011</strain>
    </source>
</reference>
<keyword evidence="1" id="KW-0472">Membrane</keyword>
<dbReference type="EMBL" id="QJKK01000004">
    <property type="protein sequence ID" value="RAL24422.1"/>
    <property type="molecule type" value="Genomic_DNA"/>
</dbReference>
<dbReference type="AlphaFoldDB" id="A0A364K4Z2"/>
<name>A0A364K4Z2_9BACL</name>
<gene>
    <name evidence="2" type="ORF">DL897_08845</name>
</gene>
<sequence>MLDILIRIATFIVPLLLLWVGIFSLAKGRKQRSIPFIVLGIICLLAFIGAVIYKIKFDL</sequence>
<protein>
    <submittedName>
        <fullName evidence="2">Uncharacterized protein</fullName>
    </submittedName>
</protein>
<keyword evidence="3" id="KW-1185">Reference proteome</keyword>
<comment type="caution">
    <text evidence="2">The sequence shown here is derived from an EMBL/GenBank/DDBJ whole genome shotgun (WGS) entry which is preliminary data.</text>
</comment>
<feature type="transmembrane region" description="Helical" evidence="1">
    <location>
        <begin position="6"/>
        <end position="26"/>
    </location>
</feature>
<dbReference type="Proteomes" id="UP000251213">
    <property type="component" value="Unassembled WGS sequence"/>
</dbReference>
<proteinExistence type="predicted"/>